<dbReference type="RefSeq" id="WP_116776100.1">
    <property type="nucleotide sequence ID" value="NZ_QDKG01000004.1"/>
</dbReference>
<dbReference type="CDD" id="cd00158">
    <property type="entry name" value="RHOD"/>
    <property type="match status" value="1"/>
</dbReference>
<protein>
    <submittedName>
        <fullName evidence="2">Sulfurtransferase</fullName>
    </submittedName>
</protein>
<dbReference type="Gene3D" id="3.40.250.10">
    <property type="entry name" value="Rhodanese-like domain"/>
    <property type="match status" value="1"/>
</dbReference>
<keyword evidence="3" id="KW-1185">Reference proteome</keyword>
<dbReference type="GO" id="GO:0016740">
    <property type="term" value="F:transferase activity"/>
    <property type="evidence" value="ECO:0007669"/>
    <property type="project" value="UniProtKB-KW"/>
</dbReference>
<proteinExistence type="predicted"/>
<dbReference type="InterPro" id="IPR001763">
    <property type="entry name" value="Rhodanese-like_dom"/>
</dbReference>
<reference evidence="2 3" key="1">
    <citation type="submission" date="2018-04" db="EMBL/GenBank/DDBJ databases">
        <title>Sphingobacterium cortibacter sp. nov.</title>
        <authorList>
            <person name="Li Y."/>
        </authorList>
    </citation>
    <scope>NUCLEOTIDE SEQUENCE [LARGE SCALE GENOMIC DNA]</scope>
    <source>
        <strain evidence="2 3">2c-3</strain>
    </source>
</reference>
<dbReference type="SMART" id="SM00450">
    <property type="entry name" value="RHOD"/>
    <property type="match status" value="1"/>
</dbReference>
<dbReference type="AlphaFoldDB" id="A0A2T8HH23"/>
<dbReference type="Pfam" id="PF00581">
    <property type="entry name" value="Rhodanese"/>
    <property type="match status" value="1"/>
</dbReference>
<dbReference type="InterPro" id="IPR036873">
    <property type="entry name" value="Rhodanese-like_dom_sf"/>
</dbReference>
<dbReference type="Proteomes" id="UP000245627">
    <property type="component" value="Unassembled WGS sequence"/>
</dbReference>
<dbReference type="PROSITE" id="PS50206">
    <property type="entry name" value="RHODANESE_3"/>
    <property type="match status" value="1"/>
</dbReference>
<accession>A0A2T8HH23</accession>
<feature type="domain" description="Rhodanese" evidence="1">
    <location>
        <begin position="20"/>
        <end position="104"/>
    </location>
</feature>
<organism evidence="2 3">
    <name type="scientific">Sphingobacterium corticibacter</name>
    <dbReference type="NCBI Taxonomy" id="2171749"/>
    <lineage>
        <taxon>Bacteria</taxon>
        <taxon>Pseudomonadati</taxon>
        <taxon>Bacteroidota</taxon>
        <taxon>Sphingobacteriia</taxon>
        <taxon>Sphingobacteriales</taxon>
        <taxon>Sphingobacteriaceae</taxon>
        <taxon>Sphingobacterium</taxon>
    </lineage>
</organism>
<comment type="caution">
    <text evidence="2">The sequence shown here is derived from an EMBL/GenBank/DDBJ whole genome shotgun (WGS) entry which is preliminary data.</text>
</comment>
<evidence type="ECO:0000313" key="3">
    <source>
        <dbReference type="Proteomes" id="UP000245627"/>
    </source>
</evidence>
<keyword evidence="2" id="KW-0808">Transferase</keyword>
<dbReference type="InterPro" id="IPR050229">
    <property type="entry name" value="GlpE_sulfurtransferase"/>
</dbReference>
<evidence type="ECO:0000313" key="2">
    <source>
        <dbReference type="EMBL" id="PVH24715.1"/>
    </source>
</evidence>
<sequence>MGFFSAVFGNTDNNQLTEVVKNGAFLVDVRKPAEFAEGSVKGAVNIPLDNMHEQLSKFIAKQNIIVFCRSGNRSRQAKNILEQNGFQDVINGGTWQNVNQMVLQENQQV</sequence>
<dbReference type="PANTHER" id="PTHR43031">
    <property type="entry name" value="FAD-DEPENDENT OXIDOREDUCTASE"/>
    <property type="match status" value="1"/>
</dbReference>
<dbReference type="PANTHER" id="PTHR43031:SF1">
    <property type="entry name" value="PYRIDINE NUCLEOTIDE-DISULPHIDE OXIDOREDUCTASE"/>
    <property type="match status" value="1"/>
</dbReference>
<dbReference type="OrthoDB" id="9808735at2"/>
<gene>
    <name evidence="2" type="ORF">DC487_11315</name>
</gene>
<name>A0A2T8HH23_9SPHI</name>
<dbReference type="SUPFAM" id="SSF52821">
    <property type="entry name" value="Rhodanese/Cell cycle control phosphatase"/>
    <property type="match status" value="1"/>
</dbReference>
<evidence type="ECO:0000259" key="1">
    <source>
        <dbReference type="PROSITE" id="PS50206"/>
    </source>
</evidence>
<dbReference type="EMBL" id="QDKG01000004">
    <property type="protein sequence ID" value="PVH24715.1"/>
    <property type="molecule type" value="Genomic_DNA"/>
</dbReference>